<dbReference type="RefSeq" id="WP_284257306.1">
    <property type="nucleotide sequence ID" value="NZ_BSOS01000026.1"/>
</dbReference>
<evidence type="ECO:0000256" key="1">
    <source>
        <dbReference type="SAM" id="MobiDB-lite"/>
    </source>
</evidence>
<proteinExistence type="predicted"/>
<accession>A0ABQ6A8Q8</accession>
<protein>
    <recommendedName>
        <fullName evidence="2">TrwC relaxase domain-containing protein</fullName>
    </recommendedName>
</protein>
<name>A0ABQ6A8Q8_9PROT</name>
<evidence type="ECO:0000259" key="2">
    <source>
        <dbReference type="Pfam" id="PF08751"/>
    </source>
</evidence>
<dbReference type="Gene3D" id="2.30.30.940">
    <property type="match status" value="1"/>
</dbReference>
<dbReference type="EMBL" id="BSOS01000026">
    <property type="protein sequence ID" value="GLR66603.1"/>
    <property type="molecule type" value="Genomic_DNA"/>
</dbReference>
<organism evidence="3 4">
    <name type="scientific">Acidocella aquatica</name>
    <dbReference type="NCBI Taxonomy" id="1922313"/>
    <lineage>
        <taxon>Bacteria</taxon>
        <taxon>Pseudomonadati</taxon>
        <taxon>Pseudomonadota</taxon>
        <taxon>Alphaproteobacteria</taxon>
        <taxon>Acetobacterales</taxon>
        <taxon>Acidocellaceae</taxon>
        <taxon>Acidocella</taxon>
    </lineage>
</organism>
<keyword evidence="4" id="KW-1185">Reference proteome</keyword>
<dbReference type="InterPro" id="IPR014862">
    <property type="entry name" value="TrwC"/>
</dbReference>
<dbReference type="NCBIfam" id="NF041492">
    <property type="entry name" value="MobF"/>
    <property type="match status" value="1"/>
</dbReference>
<dbReference type="Pfam" id="PF13604">
    <property type="entry name" value="AAA_30"/>
    <property type="match status" value="1"/>
</dbReference>
<dbReference type="Proteomes" id="UP001156641">
    <property type="component" value="Unassembled WGS sequence"/>
</dbReference>
<dbReference type="Pfam" id="PF08751">
    <property type="entry name" value="TrwC"/>
    <property type="match status" value="1"/>
</dbReference>
<comment type="caution">
    <text evidence="3">The sequence shown here is derived from an EMBL/GenBank/DDBJ whole genome shotgun (WGS) entry which is preliminary data.</text>
</comment>
<feature type="domain" description="TrwC relaxase" evidence="2">
    <location>
        <begin position="44"/>
        <end position="342"/>
    </location>
</feature>
<gene>
    <name evidence="3" type="ORF">GCM10010909_12830</name>
</gene>
<sequence>MMNFRKIAAASKGMLILRYMTQNTPEPSHLLPVDAAGRQLEEGGRLTSYYTGRDSRATWRPDMPRLIADAIGVDPRKMPRDKEMAKLFEGRRADNGDAWSQHKRKISGFDLVFSPHKSVSLAAEFAPTAAEAGLIWNAIDRANDRAMRYVAQEVGWARKGAGGEDGTDPGAVGWMSFRHHTARPTLHIQDGQNGGTYLYDAPVAGDPHMHIHNFLMNVVATAEGRIGSLDMRALTDSRVKEFGAYFQAVLADELRRIGADIGYDGNEQAIVVRSVPEQATKLFSKRDQQILTKAKDFAKTRGIDWDKISAEQKLDILEQASAEGRLGKMKVDERNIWREQAAAIEWKHQSVLAETQHERLTDDDRFERAYQFAARHLAKEFHTAAVIDHEKLGMFAARALIGTGIAGGPDDIKHVVGLLEERGIQLIRPGRDGRQELEHVALVAGLFDGKLRVSNTAQIRLEEKLCNLAHESARDRSAALSMPQLRQAIAQGGIKFTNEQRAAIHALGEGGALTLLTGVAGAGKTTLLQPVVDAWKVDKRFDPKGREVIGAAIAWRQADALKDANISRTYALEPLLAMLANGDLKPTRNTVLILDEVSQIGPRPLLKLLEIQAKTGMTIKMLGDREQAQAIEAGDSIELLRRALPSEALPELLTTIRQTTKRGREIANLFREGHAEDALFMKRADGHAMLAGGDRDQVIAQIADLYVARRDILLGSGSKRGISVSAPTNEDAADISIAIRKRLKERGEIGADEKVYDAVDQAGREFSLPLATGDRVRLFRRTWGEVDGRMKQVGNNGDVVEILSQGHHGLRIRTKEGEVANIEWRRLADIGTNRLLLGFGHALTIDAAQGLTSDEHINALPRGTGGVTAFTSYVAESRSRGTTWTVISEGALLEAERHRQALGDITPITKEDLWARAASDMSQKPYKALGIDLKAAALQDRERAIDTFIACHQIMERAQLADPDAGSKALQRLRAAAVNENLSRHIKALTHAMQENAALLAETMQGAEAARHLRRMRGEATAASELLKSAGADVRPASRSRGPSA</sequence>
<feature type="region of interest" description="Disordered" evidence="1">
    <location>
        <begin position="1020"/>
        <end position="1045"/>
    </location>
</feature>
<dbReference type="SUPFAM" id="SSF52540">
    <property type="entry name" value="P-loop containing nucleoside triphosphate hydrolases"/>
    <property type="match status" value="2"/>
</dbReference>
<reference evidence="4" key="1">
    <citation type="journal article" date="2019" name="Int. J. Syst. Evol. Microbiol.">
        <title>The Global Catalogue of Microorganisms (GCM) 10K type strain sequencing project: providing services to taxonomists for standard genome sequencing and annotation.</title>
        <authorList>
            <consortium name="The Broad Institute Genomics Platform"/>
            <consortium name="The Broad Institute Genome Sequencing Center for Infectious Disease"/>
            <person name="Wu L."/>
            <person name="Ma J."/>
        </authorList>
    </citation>
    <scope>NUCLEOTIDE SEQUENCE [LARGE SCALE GENOMIC DNA]</scope>
    <source>
        <strain evidence="4">NBRC 112502</strain>
    </source>
</reference>
<evidence type="ECO:0000313" key="4">
    <source>
        <dbReference type="Proteomes" id="UP001156641"/>
    </source>
</evidence>
<evidence type="ECO:0000313" key="3">
    <source>
        <dbReference type="EMBL" id="GLR66603.1"/>
    </source>
</evidence>
<dbReference type="SUPFAM" id="SSF55464">
    <property type="entry name" value="Origin of replication-binding domain, RBD-like"/>
    <property type="match status" value="1"/>
</dbReference>
<dbReference type="Gene3D" id="3.40.50.300">
    <property type="entry name" value="P-loop containing nucleotide triphosphate hydrolases"/>
    <property type="match status" value="2"/>
</dbReference>
<dbReference type="InterPro" id="IPR027417">
    <property type="entry name" value="P-loop_NTPase"/>
</dbReference>